<feature type="region of interest" description="Disordered" evidence="1">
    <location>
        <begin position="80"/>
        <end position="117"/>
    </location>
</feature>
<dbReference type="Proteomes" id="UP000267029">
    <property type="component" value="Unassembled WGS sequence"/>
</dbReference>
<feature type="compositionally biased region" description="Basic residues" evidence="1">
    <location>
        <begin position="108"/>
        <end position="117"/>
    </location>
</feature>
<dbReference type="EMBL" id="UXSR01006520">
    <property type="protein sequence ID" value="VDD84529.1"/>
    <property type="molecule type" value="Genomic_DNA"/>
</dbReference>
<protein>
    <submittedName>
        <fullName evidence="2 4">Uncharacterized protein</fullName>
    </submittedName>
</protein>
<dbReference type="PANTHER" id="PTHR38681:SF1">
    <property type="entry name" value="RETROVIRUS-RELATED POL POLYPROTEIN FROM TRANSPOSON 412-LIKE PROTEIN"/>
    <property type="match status" value="1"/>
</dbReference>
<proteinExistence type="predicted"/>
<dbReference type="STRING" id="53468.A0A0R3URM6"/>
<name>A0A0R3URM6_MESCO</name>
<keyword evidence="3" id="KW-1185">Reference proteome</keyword>
<sequence>MSKLISTQPRSSSTSCYIPRTLSSCTQAFIRRDAIRRPLHPNYDGLFRMLRREEGVFIVERNGNEDAVFIDRMKSALLDAEMPPSHKPEVQPTPISSDNKETNTTTRYSRRVHWPDR</sequence>
<dbReference type="PANTHER" id="PTHR38681">
    <property type="entry name" value="RETROVIRUS-RELATED POL POLYPROTEIN FROM TRANSPOSON 412-LIKE PROTEIN-RELATED"/>
    <property type="match status" value="1"/>
</dbReference>
<dbReference type="WBParaSite" id="MCOS_0001053101-mRNA-1">
    <property type="protein sequence ID" value="MCOS_0001053101-mRNA-1"/>
    <property type="gene ID" value="MCOS_0001053101"/>
</dbReference>
<organism evidence="4">
    <name type="scientific">Mesocestoides corti</name>
    <name type="common">Flatworm</name>
    <dbReference type="NCBI Taxonomy" id="53468"/>
    <lineage>
        <taxon>Eukaryota</taxon>
        <taxon>Metazoa</taxon>
        <taxon>Spiralia</taxon>
        <taxon>Lophotrochozoa</taxon>
        <taxon>Platyhelminthes</taxon>
        <taxon>Cestoda</taxon>
        <taxon>Eucestoda</taxon>
        <taxon>Cyclophyllidea</taxon>
        <taxon>Mesocestoididae</taxon>
        <taxon>Mesocestoides</taxon>
    </lineage>
</organism>
<reference evidence="2 3" key="2">
    <citation type="submission" date="2018-10" db="EMBL/GenBank/DDBJ databases">
        <authorList>
            <consortium name="Pathogen Informatics"/>
        </authorList>
    </citation>
    <scope>NUCLEOTIDE SEQUENCE [LARGE SCALE GENOMIC DNA]</scope>
</reference>
<evidence type="ECO:0000256" key="1">
    <source>
        <dbReference type="SAM" id="MobiDB-lite"/>
    </source>
</evidence>
<accession>A0A0R3URM6</accession>
<evidence type="ECO:0000313" key="2">
    <source>
        <dbReference type="EMBL" id="VDD84529.1"/>
    </source>
</evidence>
<evidence type="ECO:0000313" key="4">
    <source>
        <dbReference type="WBParaSite" id="MCOS_0001053101-mRNA-1"/>
    </source>
</evidence>
<gene>
    <name evidence="2" type="ORF">MCOS_LOCUS10532</name>
</gene>
<dbReference type="AlphaFoldDB" id="A0A0R3URM6"/>
<dbReference type="OrthoDB" id="10056584at2759"/>
<reference evidence="4" key="1">
    <citation type="submission" date="2017-02" db="UniProtKB">
        <authorList>
            <consortium name="WormBaseParasite"/>
        </authorList>
    </citation>
    <scope>IDENTIFICATION</scope>
</reference>
<feature type="compositionally biased region" description="Polar residues" evidence="1">
    <location>
        <begin position="93"/>
        <end position="107"/>
    </location>
</feature>
<evidence type="ECO:0000313" key="3">
    <source>
        <dbReference type="Proteomes" id="UP000267029"/>
    </source>
</evidence>